<dbReference type="EMBL" id="BLWD01000001">
    <property type="protein sequence ID" value="GFN03583.1"/>
    <property type="molecule type" value="Genomic_DNA"/>
</dbReference>
<name>A0A7J0CM49_STRMI</name>
<dbReference type="Proteomes" id="UP000498740">
    <property type="component" value="Unassembled WGS sequence"/>
</dbReference>
<evidence type="ECO:0000256" key="1">
    <source>
        <dbReference type="SAM" id="MobiDB-lite"/>
    </source>
</evidence>
<reference evidence="2 3" key="1">
    <citation type="submission" date="2020-05" db="EMBL/GenBank/DDBJ databases">
        <title>Whole genome shotgun sequence of Streptomyces microflavus NBRC 13062.</title>
        <authorList>
            <person name="Komaki H."/>
            <person name="Tamura T."/>
        </authorList>
    </citation>
    <scope>NUCLEOTIDE SEQUENCE [LARGE SCALE GENOMIC DNA]</scope>
    <source>
        <strain evidence="2 3">NBRC 13062</strain>
    </source>
</reference>
<gene>
    <name evidence="2" type="ORF">Smic_21390</name>
</gene>
<evidence type="ECO:0000313" key="3">
    <source>
        <dbReference type="Proteomes" id="UP000498740"/>
    </source>
</evidence>
<sequence>MYRPGEGGGQGGDEKGHGQQHEGQNIPEPLARRARLPSGRSPLVAPAPGTRNAPDGGTPTRSCLWPRVCRRHIPLPCCSAPAGTFSHQVRTNTRVG</sequence>
<protein>
    <submittedName>
        <fullName evidence="2">Uncharacterized protein</fullName>
    </submittedName>
</protein>
<evidence type="ECO:0000313" key="2">
    <source>
        <dbReference type="EMBL" id="GFN03583.1"/>
    </source>
</evidence>
<proteinExistence type="predicted"/>
<dbReference type="AlphaFoldDB" id="A0A7J0CM49"/>
<feature type="region of interest" description="Disordered" evidence="1">
    <location>
        <begin position="1"/>
        <end position="61"/>
    </location>
</feature>
<organism evidence="2 3">
    <name type="scientific">Streptomyces microflavus</name>
    <name type="common">Streptomyces lipmanii</name>
    <dbReference type="NCBI Taxonomy" id="1919"/>
    <lineage>
        <taxon>Bacteria</taxon>
        <taxon>Bacillati</taxon>
        <taxon>Actinomycetota</taxon>
        <taxon>Actinomycetes</taxon>
        <taxon>Kitasatosporales</taxon>
        <taxon>Streptomycetaceae</taxon>
        <taxon>Streptomyces</taxon>
    </lineage>
</organism>
<comment type="caution">
    <text evidence="2">The sequence shown here is derived from an EMBL/GenBank/DDBJ whole genome shotgun (WGS) entry which is preliminary data.</text>
</comment>
<feature type="compositionally biased region" description="Gly residues" evidence="1">
    <location>
        <begin position="1"/>
        <end position="11"/>
    </location>
</feature>
<accession>A0A7J0CM49</accession>